<reference evidence="1 2" key="1">
    <citation type="submission" date="2014-08" db="EMBL/GenBank/DDBJ databases">
        <authorList>
            <person name="Bunnell A."/>
            <person name="Chain P.S."/>
            <person name="Chertkov O."/>
            <person name="Currie B.J."/>
            <person name="Daligault H.E."/>
            <person name="Davenport K.W."/>
            <person name="Davis C."/>
            <person name="Gleasner C.D."/>
            <person name="Johnson S.L."/>
            <person name="Kaestli M."/>
            <person name="Koren S."/>
            <person name="Kunde Y.A."/>
            <person name="Mayo M."/>
            <person name="McMurry K.K."/>
            <person name="Price E.P."/>
            <person name="Reitenga K.G."/>
            <person name="Robison R."/>
            <person name="Rosovitz M.J."/>
            <person name="Sarovich D.S."/>
            <person name="Teshima H."/>
        </authorList>
    </citation>
    <scope>NUCLEOTIDE SEQUENCE [LARGE SCALE GENOMIC DNA]</scope>
    <source>
        <strain evidence="1 2">MSHR44</strain>
    </source>
</reference>
<organism evidence="1 2">
    <name type="scientific">Burkholderia pseudomallei</name>
    <name type="common">Pseudomonas pseudomallei</name>
    <dbReference type="NCBI Taxonomy" id="28450"/>
    <lineage>
        <taxon>Bacteria</taxon>
        <taxon>Pseudomonadati</taxon>
        <taxon>Pseudomonadota</taxon>
        <taxon>Betaproteobacteria</taxon>
        <taxon>Burkholderiales</taxon>
        <taxon>Burkholderiaceae</taxon>
        <taxon>Burkholderia</taxon>
        <taxon>pseudomallei group</taxon>
    </lineage>
</organism>
<dbReference type="Proteomes" id="UP000030475">
    <property type="component" value="Unassembled WGS sequence"/>
</dbReference>
<proteinExistence type="predicted"/>
<comment type="caution">
    <text evidence="1">The sequence shown here is derived from an EMBL/GenBank/DDBJ whole genome shotgun (WGS) entry which is preliminary data.</text>
</comment>
<name>A0AA40JIC8_BURPE</name>
<evidence type="ECO:0000313" key="2">
    <source>
        <dbReference type="Proteomes" id="UP000030475"/>
    </source>
</evidence>
<dbReference type="EMBL" id="JQIM01000007">
    <property type="protein sequence ID" value="KGX17015.1"/>
    <property type="molecule type" value="Genomic_DNA"/>
</dbReference>
<evidence type="ECO:0000313" key="1">
    <source>
        <dbReference type="EMBL" id="KGX17015.1"/>
    </source>
</evidence>
<protein>
    <submittedName>
        <fullName evidence="1">Uncharacterized protein</fullName>
    </submittedName>
</protein>
<sequence length="108" mass="11568">MALAIVRHPAGVTALARRHAGVISLPDVTWSSLRLAVSKVAAARALLSCLLRCRLAHAGMSRDISLEHRFCPRASRVSGPRTLAFRFVQAPLARSAFYSCSVAQLGTA</sequence>
<accession>A0AA40JIC8</accession>
<dbReference type="AlphaFoldDB" id="A0AA40JIC8"/>
<gene>
    <name evidence="1" type="ORF">Y036_5976</name>
</gene>